<evidence type="ECO:0000313" key="5">
    <source>
        <dbReference type="Proteomes" id="UP001230005"/>
    </source>
</evidence>
<dbReference type="Proteomes" id="UP001230005">
    <property type="component" value="Unassembled WGS sequence"/>
</dbReference>
<comment type="caution">
    <text evidence="4">The sequence shown here is derived from an EMBL/GenBank/DDBJ whole genome shotgun (WGS) entry which is preliminary data.</text>
</comment>
<protein>
    <submittedName>
        <fullName evidence="4">Uncharacterized protein</fullName>
    </submittedName>
</protein>
<proteinExistence type="predicted"/>
<evidence type="ECO:0000259" key="3">
    <source>
        <dbReference type="Pfam" id="PF21346"/>
    </source>
</evidence>
<feature type="domain" description="PcRGLX/YetA-like C-terminal alpha/alpha toroid" evidence="3">
    <location>
        <begin position="442"/>
        <end position="846"/>
    </location>
</feature>
<evidence type="ECO:0000259" key="1">
    <source>
        <dbReference type="Pfam" id="PF19501"/>
    </source>
</evidence>
<dbReference type="RefSeq" id="WP_307330939.1">
    <property type="nucleotide sequence ID" value="NZ_JAUSUG010000026.1"/>
</dbReference>
<sequence>MKLKWLKEQPKNVNGVTWGVPWKIGEMSNIDSIHLTDSRGNDLHLQTWPMAYWPDGSVKWTGHSTVITDGEETYELIAGGKRNESEGFVTVKELENTFVVDTGEMQCKINKGGVNVIEEIIVESKQVAGKGCLIGIMENRSNENDEIVYRQKKMYSKINKVELEQSGSIRSVIKLEGTLQDTKGKREGFPFQLRLYFFSNLQSIRIVHTFIYDGNPDSDFIKGLGLSISLPLKGDMWNRNIRFAGDHGIYSEGAQLLTTRRYPDGSGLFKKQIEGKRVDLKEEAYGQMLEHVKDNAIWSDFKMVQDSANHFKITKRTGNGCSWVDITHGKRAKGLLYGGGVEGGIAIALKDFWQKYPSSLEITNINQEMSTMTVWFWSPDGESMDLRHYDKDTHVVSAYEGFDEVRATPVGIANTSEVHLKVFSHVPEHRELEDFIEEVDSPPLLICEPEYYYDSNTLGVWSLPDRTNPLKMKLEEQLDNAVSFYKKEIDQRSWYGYWNYGDVMHTYDPVRHQWRYDMGGYAWQNTELVPNIWLWYAFLRSGREDIFRMAEAMTRHTSEVDRYHLGEYNGLGSRHNVVHWGCGCKEARISMAGLHKYYYFLTGDERTRELLEEVRDADHTTETLDPMREFYPKDEFPTHTRVGPDWAAFVSNWMSEWERTKNNQYRDKILIGMEQLKNMPFRLLSGPTYGYDPSTSKLYHIGDGNVGGYHMIISFGAPQVWMELANLIEDEEWKDMLAEFGEFYLLTNDEKIERSERKLKDSMFSWPMFASGMVAYAAARKKDRELAIKAWNLLIDEEDLYSPFPMKVQKITKWMELEEVPNISTNVVSQWCLNTIVALDLIGNYLPSSVFKENEPVQKSVK</sequence>
<accession>A0ABU0A2X5</accession>
<dbReference type="PANTHER" id="PTHR40081">
    <property type="entry name" value="CONCANAVALIN A-LIKE LECTIN/GLUCANASE"/>
    <property type="match status" value="1"/>
</dbReference>
<dbReference type="InterPro" id="IPR048330">
    <property type="entry name" value="PcRGLX/YetA_2nd"/>
</dbReference>
<feature type="domain" description="PcRGLX/YetA-like central beta-sandwich" evidence="2">
    <location>
        <begin position="89"/>
        <end position="435"/>
    </location>
</feature>
<dbReference type="InterPro" id="IPR048331">
    <property type="entry name" value="PcRGLX/YetA_3rd"/>
</dbReference>
<evidence type="ECO:0000259" key="2">
    <source>
        <dbReference type="Pfam" id="PF21345"/>
    </source>
</evidence>
<dbReference type="Pfam" id="PF21346">
    <property type="entry name" value="PcRGLX_3rd"/>
    <property type="match status" value="1"/>
</dbReference>
<dbReference type="Pfam" id="PF19501">
    <property type="entry name" value="PcRGLX_1st"/>
    <property type="match status" value="1"/>
</dbReference>
<name>A0ABU0A2X5_9BACI</name>
<dbReference type="EMBL" id="JAUSUG010000026">
    <property type="protein sequence ID" value="MDQ0257352.1"/>
    <property type="molecule type" value="Genomic_DNA"/>
</dbReference>
<keyword evidence="5" id="KW-1185">Reference proteome</keyword>
<dbReference type="InterPro" id="IPR045793">
    <property type="entry name" value="PcRGLX/YetA-like"/>
</dbReference>
<dbReference type="Pfam" id="PF21345">
    <property type="entry name" value="PcRGLX_2nd"/>
    <property type="match status" value="1"/>
</dbReference>
<gene>
    <name evidence="4" type="ORF">J2S74_004810</name>
</gene>
<dbReference type="PANTHER" id="PTHR40081:SF1">
    <property type="entry name" value="TAT PATHWAY SIGNAL SEQUENCE DOMAIN PROTEIN"/>
    <property type="match status" value="1"/>
</dbReference>
<evidence type="ECO:0000313" key="4">
    <source>
        <dbReference type="EMBL" id="MDQ0257352.1"/>
    </source>
</evidence>
<dbReference type="InterPro" id="IPR048329">
    <property type="entry name" value="PcRGLX_1st"/>
</dbReference>
<feature type="domain" description="PcRGLX/YetA-like N-terminal RIFT barrel" evidence="1">
    <location>
        <begin position="1"/>
        <end position="76"/>
    </location>
</feature>
<organism evidence="4 5">
    <name type="scientific">Evansella vedderi</name>
    <dbReference type="NCBI Taxonomy" id="38282"/>
    <lineage>
        <taxon>Bacteria</taxon>
        <taxon>Bacillati</taxon>
        <taxon>Bacillota</taxon>
        <taxon>Bacilli</taxon>
        <taxon>Bacillales</taxon>
        <taxon>Bacillaceae</taxon>
        <taxon>Evansella</taxon>
    </lineage>
</organism>
<reference evidence="4 5" key="1">
    <citation type="submission" date="2023-07" db="EMBL/GenBank/DDBJ databases">
        <title>Genomic Encyclopedia of Type Strains, Phase IV (KMG-IV): sequencing the most valuable type-strain genomes for metagenomic binning, comparative biology and taxonomic classification.</title>
        <authorList>
            <person name="Goeker M."/>
        </authorList>
    </citation>
    <scope>NUCLEOTIDE SEQUENCE [LARGE SCALE GENOMIC DNA]</scope>
    <source>
        <strain evidence="4 5">DSM 9768</strain>
    </source>
</reference>